<evidence type="ECO:0000256" key="3">
    <source>
        <dbReference type="ARBA" id="ARBA00022692"/>
    </source>
</evidence>
<keyword evidence="5" id="KW-0408">Iron</keyword>
<evidence type="ECO:0000256" key="5">
    <source>
        <dbReference type="ARBA" id="ARBA00023004"/>
    </source>
</evidence>
<dbReference type="Pfam" id="PF00173">
    <property type="entry name" value="Cyt-b5"/>
    <property type="match status" value="1"/>
</dbReference>
<dbReference type="PRINTS" id="PR00363">
    <property type="entry name" value="CYTOCHROMEB5"/>
</dbReference>
<evidence type="ECO:0000256" key="2">
    <source>
        <dbReference type="ARBA" id="ARBA00022617"/>
    </source>
</evidence>
<evidence type="ECO:0000256" key="1">
    <source>
        <dbReference type="ARBA" id="ARBA00004370"/>
    </source>
</evidence>
<dbReference type="InterPro" id="IPR050668">
    <property type="entry name" value="Cytochrome_b5"/>
</dbReference>
<dbReference type="PANTHER" id="PTHR19359:SF14">
    <property type="entry name" value="CYTOCHROME B5 A"/>
    <property type="match status" value="1"/>
</dbReference>
<accession>A0A7S1BCD9</accession>
<evidence type="ECO:0000256" key="8">
    <source>
        <dbReference type="SAM" id="Phobius"/>
    </source>
</evidence>
<gene>
    <name evidence="10" type="ORF">CHYS00102_LOCUS9480</name>
</gene>
<dbReference type="PROSITE" id="PS50255">
    <property type="entry name" value="CYTOCHROME_B5_2"/>
    <property type="match status" value="1"/>
</dbReference>
<evidence type="ECO:0000259" key="9">
    <source>
        <dbReference type="PROSITE" id="PS50255"/>
    </source>
</evidence>
<sequence>MASEKEIPMAEVMKHTSEEDLWMVIGNENTGGPKVYDITDYSDDHPGGTEVLLDVAGQDADTFFEDIGHSLDARETLKKYLIGNLLMDEEEIERRKSLKAIPASGGSSNVTFLAIIGLIIAVAVYFFTQKA</sequence>
<feature type="transmembrane region" description="Helical" evidence="8">
    <location>
        <begin position="110"/>
        <end position="128"/>
    </location>
</feature>
<dbReference type="PANTHER" id="PTHR19359">
    <property type="entry name" value="CYTOCHROME B5"/>
    <property type="match status" value="1"/>
</dbReference>
<dbReference type="Gene3D" id="3.10.120.10">
    <property type="entry name" value="Cytochrome b5-like heme/steroid binding domain"/>
    <property type="match status" value="1"/>
</dbReference>
<evidence type="ECO:0000256" key="6">
    <source>
        <dbReference type="ARBA" id="ARBA00023136"/>
    </source>
</evidence>
<comment type="similarity">
    <text evidence="7">Belongs to the cytochrome b5 family.</text>
</comment>
<feature type="domain" description="Cytochrome b5 heme-binding" evidence="9">
    <location>
        <begin position="4"/>
        <end position="86"/>
    </location>
</feature>
<reference evidence="10" key="1">
    <citation type="submission" date="2021-01" db="EMBL/GenBank/DDBJ databases">
        <authorList>
            <person name="Corre E."/>
            <person name="Pelletier E."/>
            <person name="Niang G."/>
            <person name="Scheremetjew M."/>
            <person name="Finn R."/>
            <person name="Kale V."/>
            <person name="Holt S."/>
            <person name="Cochrane G."/>
            <person name="Meng A."/>
            <person name="Brown T."/>
            <person name="Cohen L."/>
        </authorList>
    </citation>
    <scope>NUCLEOTIDE SEQUENCE</scope>
    <source>
        <strain evidence="10">308</strain>
    </source>
</reference>
<dbReference type="SMART" id="SM01117">
    <property type="entry name" value="Cyt-b5"/>
    <property type="match status" value="1"/>
</dbReference>
<name>A0A7S1BCD9_9STRA</name>
<dbReference type="FunFam" id="3.10.120.10:FF:000002">
    <property type="entry name" value="Cytochrome b5 type B"/>
    <property type="match status" value="1"/>
</dbReference>
<keyword evidence="6 8" id="KW-0472">Membrane</keyword>
<keyword evidence="3 8" id="KW-0812">Transmembrane</keyword>
<dbReference type="GO" id="GO:0020037">
    <property type="term" value="F:heme binding"/>
    <property type="evidence" value="ECO:0007669"/>
    <property type="project" value="TreeGrafter"/>
</dbReference>
<dbReference type="AlphaFoldDB" id="A0A7S1BCD9"/>
<dbReference type="InterPro" id="IPR036400">
    <property type="entry name" value="Cyt_B5-like_heme/steroid_sf"/>
</dbReference>
<evidence type="ECO:0000256" key="4">
    <source>
        <dbReference type="ARBA" id="ARBA00022723"/>
    </source>
</evidence>
<protein>
    <recommendedName>
        <fullName evidence="9">Cytochrome b5 heme-binding domain-containing protein</fullName>
    </recommendedName>
</protein>
<comment type="subcellular location">
    <subcellularLocation>
        <location evidence="1">Membrane</location>
    </subcellularLocation>
</comment>
<dbReference type="InterPro" id="IPR001199">
    <property type="entry name" value="Cyt_B5-like_heme/steroid-bd"/>
</dbReference>
<dbReference type="GO" id="GO:0046872">
    <property type="term" value="F:metal ion binding"/>
    <property type="evidence" value="ECO:0007669"/>
    <property type="project" value="UniProtKB-KW"/>
</dbReference>
<dbReference type="GO" id="GO:0016020">
    <property type="term" value="C:membrane"/>
    <property type="evidence" value="ECO:0007669"/>
    <property type="project" value="UniProtKB-SubCell"/>
</dbReference>
<keyword evidence="8" id="KW-1133">Transmembrane helix</keyword>
<evidence type="ECO:0000313" key="10">
    <source>
        <dbReference type="EMBL" id="CAD8882292.1"/>
    </source>
</evidence>
<proteinExistence type="inferred from homology"/>
<dbReference type="EMBL" id="HBFR01013087">
    <property type="protein sequence ID" value="CAD8882292.1"/>
    <property type="molecule type" value="Transcribed_RNA"/>
</dbReference>
<organism evidence="10">
    <name type="scientific">Corethron hystrix</name>
    <dbReference type="NCBI Taxonomy" id="216773"/>
    <lineage>
        <taxon>Eukaryota</taxon>
        <taxon>Sar</taxon>
        <taxon>Stramenopiles</taxon>
        <taxon>Ochrophyta</taxon>
        <taxon>Bacillariophyta</taxon>
        <taxon>Coscinodiscophyceae</taxon>
        <taxon>Corethrophycidae</taxon>
        <taxon>Corethrales</taxon>
        <taxon>Corethraceae</taxon>
        <taxon>Corethron</taxon>
    </lineage>
</organism>
<evidence type="ECO:0000256" key="7">
    <source>
        <dbReference type="ARBA" id="ARBA00038168"/>
    </source>
</evidence>
<keyword evidence="2" id="KW-0349">Heme</keyword>
<keyword evidence="4" id="KW-0479">Metal-binding</keyword>
<dbReference type="SUPFAM" id="SSF55856">
    <property type="entry name" value="Cytochrome b5-like heme/steroid binding domain"/>
    <property type="match status" value="1"/>
</dbReference>